<proteinExistence type="predicted"/>
<comment type="caution">
    <text evidence="2">The sequence shown here is derived from an EMBL/GenBank/DDBJ whole genome shotgun (WGS) entry which is preliminary data.</text>
</comment>
<evidence type="ECO:0000313" key="2">
    <source>
        <dbReference type="EMBL" id="KAK9500650.1"/>
    </source>
</evidence>
<dbReference type="EMBL" id="JAPXFL010000010">
    <property type="protein sequence ID" value="KAK9500650.1"/>
    <property type="molecule type" value="Genomic_DNA"/>
</dbReference>
<evidence type="ECO:0000313" key="3">
    <source>
        <dbReference type="Proteomes" id="UP001461498"/>
    </source>
</evidence>
<organism evidence="2 3">
    <name type="scientific">Rhynocoris fuscipes</name>
    <dbReference type="NCBI Taxonomy" id="488301"/>
    <lineage>
        <taxon>Eukaryota</taxon>
        <taxon>Metazoa</taxon>
        <taxon>Ecdysozoa</taxon>
        <taxon>Arthropoda</taxon>
        <taxon>Hexapoda</taxon>
        <taxon>Insecta</taxon>
        <taxon>Pterygota</taxon>
        <taxon>Neoptera</taxon>
        <taxon>Paraneoptera</taxon>
        <taxon>Hemiptera</taxon>
        <taxon>Heteroptera</taxon>
        <taxon>Panheteroptera</taxon>
        <taxon>Cimicomorpha</taxon>
        <taxon>Reduviidae</taxon>
        <taxon>Harpactorinae</taxon>
        <taxon>Harpactorini</taxon>
        <taxon>Rhynocoris</taxon>
    </lineage>
</organism>
<accession>A0AAW1CT29</accession>
<name>A0AAW1CT29_9HEMI</name>
<keyword evidence="3" id="KW-1185">Reference proteome</keyword>
<protein>
    <submittedName>
        <fullName evidence="2">Uncharacterized protein</fullName>
    </submittedName>
</protein>
<gene>
    <name evidence="2" type="ORF">O3M35_001878</name>
</gene>
<evidence type="ECO:0000256" key="1">
    <source>
        <dbReference type="SAM" id="MobiDB-lite"/>
    </source>
</evidence>
<dbReference type="AlphaFoldDB" id="A0AAW1CT29"/>
<dbReference type="Proteomes" id="UP001461498">
    <property type="component" value="Unassembled WGS sequence"/>
</dbReference>
<sequence length="107" mass="12046">MKMTRKTRECYEMPSRGLLDVTYRSFREAEDELVMLTSGCGPSGVIVSGTNAEDRRRSGLSRSRSESNLTTSQVSLAPLPVPNNTLHKCLRVLSGSWRNIFHNRKSE</sequence>
<feature type="region of interest" description="Disordered" evidence="1">
    <location>
        <begin position="45"/>
        <end position="73"/>
    </location>
</feature>
<reference evidence="2 3" key="1">
    <citation type="submission" date="2022-12" db="EMBL/GenBank/DDBJ databases">
        <title>Chromosome-level genome assembly of true bugs.</title>
        <authorList>
            <person name="Ma L."/>
            <person name="Li H."/>
        </authorList>
    </citation>
    <scope>NUCLEOTIDE SEQUENCE [LARGE SCALE GENOMIC DNA]</scope>
    <source>
        <strain evidence="2">Lab_2022b</strain>
    </source>
</reference>